<dbReference type="InterPro" id="IPR003587">
    <property type="entry name" value="Hint_dom_N"/>
</dbReference>
<dbReference type="Proteomes" id="UP001523216">
    <property type="component" value="Unassembled WGS sequence"/>
</dbReference>
<dbReference type="RefSeq" id="WP_251804966.1">
    <property type="nucleotide sequence ID" value="NZ_JAMQOL010000130.1"/>
</dbReference>
<dbReference type="InterPro" id="IPR036844">
    <property type="entry name" value="Hint_dom_sf"/>
</dbReference>
<protein>
    <recommendedName>
        <fullName evidence="2">Hint domain-containing protein</fullName>
    </recommendedName>
</protein>
<evidence type="ECO:0000313" key="4">
    <source>
        <dbReference type="Proteomes" id="UP001523216"/>
    </source>
</evidence>
<name>A0ABT0YHN5_9ACTN</name>
<feature type="non-terminal residue" evidence="3">
    <location>
        <position position="377"/>
    </location>
</feature>
<accession>A0ABT0YHN5</accession>
<evidence type="ECO:0000313" key="3">
    <source>
        <dbReference type="EMBL" id="MCM4085235.1"/>
    </source>
</evidence>
<feature type="region of interest" description="Disordered" evidence="1">
    <location>
        <begin position="129"/>
        <end position="228"/>
    </location>
</feature>
<feature type="compositionally biased region" description="Basic residues" evidence="1">
    <location>
        <begin position="131"/>
        <end position="160"/>
    </location>
</feature>
<comment type="caution">
    <text evidence="3">The sequence shown here is derived from an EMBL/GenBank/DDBJ whole genome shotgun (WGS) entry which is preliminary data.</text>
</comment>
<proteinExistence type="predicted"/>
<feature type="region of interest" description="Disordered" evidence="1">
    <location>
        <begin position="289"/>
        <end position="310"/>
    </location>
</feature>
<feature type="compositionally biased region" description="Basic and acidic residues" evidence="1">
    <location>
        <begin position="176"/>
        <end position="213"/>
    </location>
</feature>
<organism evidence="3 4">
    <name type="scientific">Paractinoplanes hotanensis</name>
    <dbReference type="NCBI Taxonomy" id="2906497"/>
    <lineage>
        <taxon>Bacteria</taxon>
        <taxon>Bacillati</taxon>
        <taxon>Actinomycetota</taxon>
        <taxon>Actinomycetes</taxon>
        <taxon>Micromonosporales</taxon>
        <taxon>Micromonosporaceae</taxon>
        <taxon>Paractinoplanes</taxon>
    </lineage>
</organism>
<dbReference type="CDD" id="cd00081">
    <property type="entry name" value="Hint"/>
    <property type="match status" value="1"/>
</dbReference>
<dbReference type="SMART" id="SM00306">
    <property type="entry name" value="HintN"/>
    <property type="match status" value="1"/>
</dbReference>
<keyword evidence="4" id="KW-1185">Reference proteome</keyword>
<feature type="compositionally biased region" description="Basic and acidic residues" evidence="1">
    <location>
        <begin position="289"/>
        <end position="298"/>
    </location>
</feature>
<sequence length="377" mass="41798">MDQHQRDVRFTGEDIARQEADYQRAERESQTSLFDILLQVGVGMLLDMIGYNSLMGCLEGSAWDCVDLASNFLGPIKAFKMAKSLYRAVDRALSGYRMWRRIIDGARTMMNRAAMLMNQARKHLSDLMQKVPKKPKPPKKKIKPPAKKKPKPKAKPRPKPKPAQPAKPPKPKTKPKKVEKPDQKSAKPDRPEREQPAAERQAPEQRNFVKLDDNSPQPACKHSFEPSTRVLMADGTTRPIDEVNVGDEVATTNPKTGEHSDQSVTLLHANRDTELTDVTVSTAPAADRVTRTEGEGKGGRSTRGPTESTLETTAHHPFWDATTGDWVDAAELTPGTSTLVGPDGQIQYVTAVHNFTGAKVMRDLTVDTTHTYYVLAG</sequence>
<gene>
    <name evidence="3" type="ORF">LXN57_47710</name>
</gene>
<feature type="domain" description="Hint" evidence="2">
    <location>
        <begin position="221"/>
        <end position="342"/>
    </location>
</feature>
<dbReference type="EMBL" id="JAMQOL010000130">
    <property type="protein sequence ID" value="MCM4085235.1"/>
    <property type="molecule type" value="Genomic_DNA"/>
</dbReference>
<dbReference type="SUPFAM" id="SSF51294">
    <property type="entry name" value="Hedgehog/intein (Hint) domain"/>
    <property type="match status" value="1"/>
</dbReference>
<evidence type="ECO:0000256" key="1">
    <source>
        <dbReference type="SAM" id="MobiDB-lite"/>
    </source>
</evidence>
<reference evidence="3 4" key="1">
    <citation type="submission" date="2022-06" db="EMBL/GenBank/DDBJ databases">
        <title>Actinoplanes abujensis sp. nov., isolated from Nigerian arid soil.</title>
        <authorList>
            <person name="Ding P."/>
        </authorList>
    </citation>
    <scope>NUCLEOTIDE SEQUENCE [LARGE SCALE GENOMIC DNA]</scope>
    <source>
        <strain evidence="4">TRM88002</strain>
    </source>
</reference>
<dbReference type="Gene3D" id="2.170.16.10">
    <property type="entry name" value="Hedgehog/Intein (Hint) domain"/>
    <property type="match status" value="1"/>
</dbReference>
<evidence type="ECO:0000259" key="2">
    <source>
        <dbReference type="SMART" id="SM00306"/>
    </source>
</evidence>